<keyword evidence="5" id="KW-1185">Reference proteome</keyword>
<dbReference type="Pfam" id="PF01263">
    <property type="entry name" value="Aldose_epim"/>
    <property type="match status" value="1"/>
</dbReference>
<dbReference type="AlphaFoldDB" id="A0A5J5IKR6"/>
<dbReference type="InterPro" id="IPR011013">
    <property type="entry name" value="Gal_mutarotase_sf_dom"/>
</dbReference>
<dbReference type="RefSeq" id="WP_150413766.1">
    <property type="nucleotide sequence ID" value="NZ_VYQF01000001.1"/>
</dbReference>
<dbReference type="InterPro" id="IPR008183">
    <property type="entry name" value="Aldose_1/G6P_1-epimerase"/>
</dbReference>
<keyword evidence="3" id="KW-0106">Calcium</keyword>
<dbReference type="EMBL" id="VYQF01000001">
    <property type="protein sequence ID" value="KAA9041646.1"/>
    <property type="molecule type" value="Genomic_DNA"/>
</dbReference>
<sequence length="324" mass="37022">MFSIYKKEENGFEKFILKDNDSNTSAVILPACGAILHSFETIYNGDRINVIDSYSTADDFKENVETKGFLGTKLSPFVCRLKYGAYHFGEKKYTFEKFYLGKNALHGILYNKPFKVTGQTSNELHASLTMKYEYRAEDGGFPFNYDCIVTWQLENDNKLSVTTECINKDEGLIPIQDGWHPYFNLGDSVDELQLEFQSKEMVEFNSELLPTQNLIPYAEFNSLKKIGTIFLDNCFTLNMEACQPLCVLRNPSKKIEIEIHPEKSYPYLQIYIPPDRKSIAIENLSGAPDAFNNGMGVITLEPGESTLFKTTYKIKLLLQVHTFI</sequence>
<comment type="caution">
    <text evidence="4">The sequence shown here is derived from an EMBL/GenBank/DDBJ whole genome shotgun (WGS) entry which is preliminary data.</text>
</comment>
<dbReference type="CDD" id="cd01081">
    <property type="entry name" value="Aldose_epim"/>
    <property type="match status" value="1"/>
</dbReference>
<evidence type="ECO:0000256" key="3">
    <source>
        <dbReference type="ARBA" id="ARBA00022837"/>
    </source>
</evidence>
<evidence type="ECO:0000256" key="1">
    <source>
        <dbReference type="ARBA" id="ARBA00001913"/>
    </source>
</evidence>
<dbReference type="PANTHER" id="PTHR10091">
    <property type="entry name" value="ALDOSE-1-EPIMERASE"/>
    <property type="match status" value="1"/>
</dbReference>
<dbReference type="GO" id="GO:0030246">
    <property type="term" value="F:carbohydrate binding"/>
    <property type="evidence" value="ECO:0007669"/>
    <property type="project" value="InterPro"/>
</dbReference>
<evidence type="ECO:0000256" key="2">
    <source>
        <dbReference type="ARBA" id="ARBA00011245"/>
    </source>
</evidence>
<dbReference type="PANTHER" id="PTHR10091:SF0">
    <property type="entry name" value="GALACTOSE MUTAROTASE"/>
    <property type="match status" value="1"/>
</dbReference>
<proteinExistence type="predicted"/>
<dbReference type="GO" id="GO:0004034">
    <property type="term" value="F:aldose 1-epimerase activity"/>
    <property type="evidence" value="ECO:0007669"/>
    <property type="project" value="TreeGrafter"/>
</dbReference>
<dbReference type="Gene3D" id="2.70.98.10">
    <property type="match status" value="1"/>
</dbReference>
<organism evidence="4 5">
    <name type="scientific">Ginsengibacter hankyongi</name>
    <dbReference type="NCBI Taxonomy" id="2607284"/>
    <lineage>
        <taxon>Bacteria</taxon>
        <taxon>Pseudomonadati</taxon>
        <taxon>Bacteroidota</taxon>
        <taxon>Chitinophagia</taxon>
        <taxon>Chitinophagales</taxon>
        <taxon>Chitinophagaceae</taxon>
        <taxon>Ginsengibacter</taxon>
    </lineage>
</organism>
<name>A0A5J5IKR6_9BACT</name>
<dbReference type="InterPro" id="IPR014718">
    <property type="entry name" value="GH-type_carb-bd"/>
</dbReference>
<gene>
    <name evidence="4" type="ORF">FW778_06390</name>
</gene>
<accession>A0A5J5IKR6</accession>
<evidence type="ECO:0000313" key="4">
    <source>
        <dbReference type="EMBL" id="KAA9041646.1"/>
    </source>
</evidence>
<comment type="cofactor">
    <cofactor evidence="1">
        <name>Ca(2+)</name>
        <dbReference type="ChEBI" id="CHEBI:29108"/>
    </cofactor>
</comment>
<dbReference type="SUPFAM" id="SSF74650">
    <property type="entry name" value="Galactose mutarotase-like"/>
    <property type="match status" value="1"/>
</dbReference>
<comment type="subunit">
    <text evidence="2">Monomer.</text>
</comment>
<protein>
    <submittedName>
        <fullName evidence="4">Aldose 1-epimerase</fullName>
    </submittedName>
</protein>
<evidence type="ECO:0000313" key="5">
    <source>
        <dbReference type="Proteomes" id="UP000326903"/>
    </source>
</evidence>
<dbReference type="GO" id="GO:0033499">
    <property type="term" value="P:galactose catabolic process via UDP-galactose, Leloir pathway"/>
    <property type="evidence" value="ECO:0007669"/>
    <property type="project" value="TreeGrafter"/>
</dbReference>
<reference evidence="4 5" key="1">
    <citation type="submission" date="2019-09" db="EMBL/GenBank/DDBJ databases">
        <title>Draft genome sequence of Ginsengibacter sp. BR5-29.</title>
        <authorList>
            <person name="Im W.-T."/>
        </authorList>
    </citation>
    <scope>NUCLEOTIDE SEQUENCE [LARGE SCALE GENOMIC DNA]</scope>
    <source>
        <strain evidence="4 5">BR5-29</strain>
    </source>
</reference>
<dbReference type="GO" id="GO:0006006">
    <property type="term" value="P:glucose metabolic process"/>
    <property type="evidence" value="ECO:0007669"/>
    <property type="project" value="TreeGrafter"/>
</dbReference>
<dbReference type="Proteomes" id="UP000326903">
    <property type="component" value="Unassembled WGS sequence"/>
</dbReference>